<evidence type="ECO:0000313" key="3">
    <source>
        <dbReference type="Proteomes" id="UP001159363"/>
    </source>
</evidence>
<dbReference type="PANTHER" id="PTHR37984:SF5">
    <property type="entry name" value="PROTEIN NYNRIN-LIKE"/>
    <property type="match status" value="1"/>
</dbReference>
<dbReference type="Pfam" id="PF00665">
    <property type="entry name" value="rve"/>
    <property type="match status" value="1"/>
</dbReference>
<feature type="domain" description="Integrase catalytic" evidence="1">
    <location>
        <begin position="1"/>
        <end position="150"/>
    </location>
</feature>
<reference evidence="2 3" key="1">
    <citation type="submission" date="2023-02" db="EMBL/GenBank/DDBJ databases">
        <title>LHISI_Scaffold_Assembly.</title>
        <authorList>
            <person name="Stuart O.P."/>
            <person name="Cleave R."/>
            <person name="Magrath M.J.L."/>
            <person name="Mikheyev A.S."/>
        </authorList>
    </citation>
    <scope>NUCLEOTIDE SEQUENCE [LARGE SCALE GENOMIC DNA]</scope>
    <source>
        <strain evidence="2">Daus_M_001</strain>
        <tissue evidence="2">Leg muscle</tissue>
    </source>
</reference>
<gene>
    <name evidence="2" type="ORF">PR048_012440</name>
</gene>
<dbReference type="PANTHER" id="PTHR37984">
    <property type="entry name" value="PROTEIN CBG26694"/>
    <property type="match status" value="1"/>
</dbReference>
<name>A0ABQ9HPF4_9NEOP</name>
<dbReference type="InterPro" id="IPR012337">
    <property type="entry name" value="RNaseH-like_sf"/>
</dbReference>
<dbReference type="SUPFAM" id="SSF53098">
    <property type="entry name" value="Ribonuclease H-like"/>
    <property type="match status" value="1"/>
</dbReference>
<evidence type="ECO:0000313" key="2">
    <source>
        <dbReference type="EMBL" id="KAJ8886231.1"/>
    </source>
</evidence>
<dbReference type="EMBL" id="JARBHB010000004">
    <property type="protein sequence ID" value="KAJ8886231.1"/>
    <property type="molecule type" value="Genomic_DNA"/>
</dbReference>
<dbReference type="InterPro" id="IPR050951">
    <property type="entry name" value="Retrovirus_Pol_polyprotein"/>
</dbReference>
<dbReference type="InterPro" id="IPR001584">
    <property type="entry name" value="Integrase_cat-core"/>
</dbReference>
<sequence length="603" mass="69065">MLELNGYIPRKRGGKRFLVVVTENFSRRMEAYPTSRASARNVVRVLEEQFFPRLGFPRNLFTDKGMQLMGRKWRDLCIKWDVNHIKMAVCNPRANSMECRNQEIKAQLWLHVGVHHATWTDHIPPILYTLRRRIKATTGRSPTEVLLGHELHLPGKAKSLQQEDSSEMSSTFTQRRQQHRYFREVRQQQDLRVHLDDIRITPGAVDDEVSPGVSRPHDGACHAELGLSQQRREVWQHFRVEIPQRPHPCTPMRFYHQRKTADELQEERSIDGHTRQHHVTNASSQSCLAGRGNHSHLIVRHSQGVAVPPAVMQVGLHLQLLPGHLRVPRAPTPKAVCLAVAFNVATARLRALHSIECAPSRWSDEAQRKCKGMPVQSSWWFPWERQGAKINNAAYPTNGLSFIKHYLSGAVIKRVEVNTLMARRLVWAYGSQPRVVFEVVHSSLPTMKQTLLQHFDKRWPTLTDLMQQMVFSTATMYPSATAVLSMKITNAVLNTVREGQATGEQLTVQMNQGASRYVSTATVQRTLLRMELRSRRRVTIPMLTHVHRQKPLEFARQYGNWTAADWQRVAFSDKSLFQLHRTEGCLHVCPETLENGHPASIAG</sequence>
<proteinExistence type="predicted"/>
<dbReference type="PROSITE" id="PS50994">
    <property type="entry name" value="INTEGRASE"/>
    <property type="match status" value="1"/>
</dbReference>
<accession>A0ABQ9HPF4</accession>
<evidence type="ECO:0000259" key="1">
    <source>
        <dbReference type="PROSITE" id="PS50994"/>
    </source>
</evidence>
<comment type="caution">
    <text evidence="2">The sequence shown here is derived from an EMBL/GenBank/DDBJ whole genome shotgun (WGS) entry which is preliminary data.</text>
</comment>
<dbReference type="InterPro" id="IPR036397">
    <property type="entry name" value="RNaseH_sf"/>
</dbReference>
<dbReference type="Proteomes" id="UP001159363">
    <property type="component" value="Chromosome X"/>
</dbReference>
<organism evidence="2 3">
    <name type="scientific">Dryococelus australis</name>
    <dbReference type="NCBI Taxonomy" id="614101"/>
    <lineage>
        <taxon>Eukaryota</taxon>
        <taxon>Metazoa</taxon>
        <taxon>Ecdysozoa</taxon>
        <taxon>Arthropoda</taxon>
        <taxon>Hexapoda</taxon>
        <taxon>Insecta</taxon>
        <taxon>Pterygota</taxon>
        <taxon>Neoptera</taxon>
        <taxon>Polyneoptera</taxon>
        <taxon>Phasmatodea</taxon>
        <taxon>Verophasmatodea</taxon>
        <taxon>Anareolatae</taxon>
        <taxon>Phasmatidae</taxon>
        <taxon>Eurycanthinae</taxon>
        <taxon>Dryococelus</taxon>
    </lineage>
</organism>
<protein>
    <recommendedName>
        <fullName evidence="1">Integrase catalytic domain-containing protein</fullName>
    </recommendedName>
</protein>
<keyword evidence="3" id="KW-1185">Reference proteome</keyword>
<dbReference type="Gene3D" id="3.30.420.10">
    <property type="entry name" value="Ribonuclease H-like superfamily/Ribonuclease H"/>
    <property type="match status" value="2"/>
</dbReference>